<dbReference type="GO" id="GO:0016020">
    <property type="term" value="C:membrane"/>
    <property type="evidence" value="ECO:0007669"/>
    <property type="project" value="UniProtKB-SubCell"/>
</dbReference>
<keyword evidence="9" id="KW-1185">Reference proteome</keyword>
<keyword evidence="4" id="KW-0408">Iron</keyword>
<dbReference type="CDD" id="cd09628">
    <property type="entry name" value="DOMON_SDR_2_like"/>
    <property type="match status" value="1"/>
</dbReference>
<dbReference type="PROSITE" id="PS50836">
    <property type="entry name" value="DOMON"/>
    <property type="match status" value="1"/>
</dbReference>
<dbReference type="CDD" id="cd08544">
    <property type="entry name" value="Reeler"/>
    <property type="match status" value="1"/>
</dbReference>
<dbReference type="GO" id="GO:0016722">
    <property type="term" value="F:oxidoreductase activity, acting on metal ions"/>
    <property type="evidence" value="ECO:0007669"/>
    <property type="project" value="TreeGrafter"/>
</dbReference>
<sequence length="319" mass="35674">MELPGLIFPVWMFTFFCASVDGYPSGKVREACTSMIPCHGSSPQLLPEHAITVNATEFKPGDNIEVHLSGPDFEGFFIQARDAEHLDSPAVGSFMLVDRRLSQLLTCGRTKNSAVSHTSKAKKKHIKVYWIAPADAPKRVQFLVYINADTFSLRKLGDYYFDFFVETVERDSETGFFSISSCGSMKFCIRNPSNCDPESASCFFLSFQQEKSSVFIEMSGPSEGYLAFALSHDQWMGGDDAYLCINEDHHVHVSTAYLKGRSDPVLNSENALEDVSWRLVDGVLQCSFRRSIRLPAYKGRFNLDASYYIFLADGEASEG</sequence>
<proteinExistence type="inferred from homology"/>
<dbReference type="AlphaFoldDB" id="A0A7L4CP40"/>
<evidence type="ECO:0000313" key="8">
    <source>
        <dbReference type="EMBL" id="NXW51885.1"/>
    </source>
</evidence>
<feature type="domain" description="DOMON" evidence="6">
    <location>
        <begin position="199"/>
        <end position="314"/>
    </location>
</feature>
<dbReference type="Pfam" id="PF03351">
    <property type="entry name" value="DOMON"/>
    <property type="match status" value="1"/>
</dbReference>
<evidence type="ECO:0000256" key="2">
    <source>
        <dbReference type="ARBA" id="ARBA00004141"/>
    </source>
</evidence>
<dbReference type="PANTHER" id="PTHR45828">
    <property type="entry name" value="CYTOCHROME B561/FERRIC REDUCTASE TRANSMEMBRANE"/>
    <property type="match status" value="1"/>
</dbReference>
<evidence type="ECO:0000259" key="6">
    <source>
        <dbReference type="PROSITE" id="PS50836"/>
    </source>
</evidence>
<keyword evidence="5" id="KW-0732">Signal</keyword>
<evidence type="ECO:0000259" key="7">
    <source>
        <dbReference type="PROSITE" id="PS51019"/>
    </source>
</evidence>
<dbReference type="FunFam" id="2.60.40.4060:FF:000003">
    <property type="entry name" value="Ferric chelate reductase 1"/>
    <property type="match status" value="1"/>
</dbReference>
<comment type="subcellular location">
    <subcellularLocation>
        <location evidence="2">Membrane</location>
        <topology evidence="2">Multi-pass membrane protein</topology>
    </subcellularLocation>
</comment>
<dbReference type="InterPro" id="IPR042307">
    <property type="entry name" value="Reeler_sf"/>
</dbReference>
<dbReference type="InterPro" id="IPR005018">
    <property type="entry name" value="DOMON_domain"/>
</dbReference>
<evidence type="ECO:0000313" key="9">
    <source>
        <dbReference type="Proteomes" id="UP000551823"/>
    </source>
</evidence>
<comment type="caution">
    <text evidence="8">The sequence shown here is derived from an EMBL/GenBank/DDBJ whole genome shotgun (WGS) entry which is preliminary data.</text>
</comment>
<dbReference type="Gene3D" id="2.60.40.4060">
    <property type="entry name" value="Reeler domain"/>
    <property type="match status" value="1"/>
</dbReference>
<feature type="domain" description="Reelin" evidence="7">
    <location>
        <begin position="13"/>
        <end position="180"/>
    </location>
</feature>
<dbReference type="Pfam" id="PF02014">
    <property type="entry name" value="Reeler"/>
    <property type="match status" value="1"/>
</dbReference>
<dbReference type="Proteomes" id="UP000551823">
    <property type="component" value="Unassembled WGS sequence"/>
</dbReference>
<protein>
    <submittedName>
        <fullName evidence="8">FRRS1 reductase</fullName>
    </submittedName>
</protein>
<dbReference type="PANTHER" id="PTHR45828:SF3">
    <property type="entry name" value="FERRIC-CHELATE REDUCTASE 1"/>
    <property type="match status" value="1"/>
</dbReference>
<feature type="non-terminal residue" evidence="8">
    <location>
        <position position="1"/>
    </location>
</feature>
<dbReference type="GO" id="GO:0006879">
    <property type="term" value="P:intracellular iron ion homeostasis"/>
    <property type="evidence" value="ECO:0007669"/>
    <property type="project" value="TreeGrafter"/>
</dbReference>
<feature type="signal peptide" evidence="5">
    <location>
        <begin position="1"/>
        <end position="22"/>
    </location>
</feature>
<dbReference type="InterPro" id="IPR002861">
    <property type="entry name" value="Reeler_dom"/>
</dbReference>
<name>A0A7L4CP40_9AVES</name>
<evidence type="ECO:0000256" key="4">
    <source>
        <dbReference type="ARBA" id="ARBA00023004"/>
    </source>
</evidence>
<dbReference type="EMBL" id="VZZU01007652">
    <property type="protein sequence ID" value="NXW51885.1"/>
    <property type="molecule type" value="Genomic_DNA"/>
</dbReference>
<comment type="similarity">
    <text evidence="3">Belongs to the FRRS1 family.</text>
</comment>
<gene>
    <name evidence="8" type="primary">Frrs1_1</name>
    <name evidence="8" type="ORF">NYCLEU_R01391</name>
</gene>
<evidence type="ECO:0000256" key="3">
    <source>
        <dbReference type="ARBA" id="ARBA00009195"/>
    </source>
</evidence>
<feature type="non-terminal residue" evidence="8">
    <location>
        <position position="319"/>
    </location>
</feature>
<evidence type="ECO:0000256" key="5">
    <source>
        <dbReference type="SAM" id="SignalP"/>
    </source>
</evidence>
<dbReference type="SMART" id="SM00664">
    <property type="entry name" value="DoH"/>
    <property type="match status" value="1"/>
</dbReference>
<reference evidence="8 9" key="1">
    <citation type="submission" date="2019-09" db="EMBL/GenBank/DDBJ databases">
        <title>Bird 10,000 Genomes (B10K) Project - Family phase.</title>
        <authorList>
            <person name="Zhang G."/>
        </authorList>
    </citation>
    <scope>NUCLEOTIDE SEQUENCE [LARGE SCALE GENOMIC DNA]</scope>
    <source>
        <strain evidence="8">B10K-DU-005-01</strain>
    </source>
</reference>
<comment type="cofactor">
    <cofactor evidence="1">
        <name>heme b</name>
        <dbReference type="ChEBI" id="CHEBI:60344"/>
    </cofactor>
</comment>
<accession>A0A7L4CP40</accession>
<dbReference type="PROSITE" id="PS51019">
    <property type="entry name" value="REELIN"/>
    <property type="match status" value="1"/>
</dbReference>
<feature type="chain" id="PRO_5029462501" evidence="5">
    <location>
        <begin position="23"/>
        <end position="319"/>
    </location>
</feature>
<dbReference type="InterPro" id="IPR051237">
    <property type="entry name" value="Ferric-chelate_Red/DefProt"/>
</dbReference>
<organism evidence="8 9">
    <name type="scientific">Nyctiprogne leucopyga</name>
    <dbReference type="NCBI Taxonomy" id="382315"/>
    <lineage>
        <taxon>Eukaryota</taxon>
        <taxon>Metazoa</taxon>
        <taxon>Chordata</taxon>
        <taxon>Craniata</taxon>
        <taxon>Vertebrata</taxon>
        <taxon>Euteleostomi</taxon>
        <taxon>Archelosauria</taxon>
        <taxon>Archosauria</taxon>
        <taxon>Dinosauria</taxon>
        <taxon>Saurischia</taxon>
        <taxon>Theropoda</taxon>
        <taxon>Coelurosauria</taxon>
        <taxon>Aves</taxon>
        <taxon>Neognathae</taxon>
        <taxon>Neoaves</taxon>
        <taxon>Strisores</taxon>
        <taxon>Caprimulgiformes</taxon>
        <taxon>Caprimulgidae</taxon>
        <taxon>Chordeilinae</taxon>
        <taxon>Nyctiprogne</taxon>
    </lineage>
</organism>
<evidence type="ECO:0000256" key="1">
    <source>
        <dbReference type="ARBA" id="ARBA00001970"/>
    </source>
</evidence>